<dbReference type="EMBL" id="MU275845">
    <property type="protein sequence ID" value="KAI0052455.1"/>
    <property type="molecule type" value="Genomic_DNA"/>
</dbReference>
<feature type="non-terminal residue" evidence="1">
    <location>
        <position position="141"/>
    </location>
</feature>
<dbReference type="Proteomes" id="UP000814033">
    <property type="component" value="Unassembled WGS sequence"/>
</dbReference>
<proteinExistence type="predicted"/>
<evidence type="ECO:0000313" key="1">
    <source>
        <dbReference type="EMBL" id="KAI0052455.1"/>
    </source>
</evidence>
<keyword evidence="2" id="KW-1185">Reference proteome</keyword>
<organism evidence="1 2">
    <name type="scientific">Auriscalpium vulgare</name>
    <dbReference type="NCBI Taxonomy" id="40419"/>
    <lineage>
        <taxon>Eukaryota</taxon>
        <taxon>Fungi</taxon>
        <taxon>Dikarya</taxon>
        <taxon>Basidiomycota</taxon>
        <taxon>Agaricomycotina</taxon>
        <taxon>Agaricomycetes</taxon>
        <taxon>Russulales</taxon>
        <taxon>Auriscalpiaceae</taxon>
        <taxon>Auriscalpium</taxon>
    </lineage>
</organism>
<sequence>MIPLSRRAAHKRLETTLLSYSRQSLPRPARLYSTPTNRANAQAFDLSASGTPSQLPDFIPATTKHAANLHEDPSTSDMDSFLRIRTPFTVLPTPLPQDRYSAENDYYFAGSSTRDIVAVMDACLHNGYDVPRAKLIFDKLR</sequence>
<reference evidence="1" key="1">
    <citation type="submission" date="2021-02" db="EMBL/GenBank/DDBJ databases">
        <authorList>
            <consortium name="DOE Joint Genome Institute"/>
            <person name="Ahrendt S."/>
            <person name="Looney B.P."/>
            <person name="Miyauchi S."/>
            <person name="Morin E."/>
            <person name="Drula E."/>
            <person name="Courty P.E."/>
            <person name="Chicoki N."/>
            <person name="Fauchery L."/>
            <person name="Kohler A."/>
            <person name="Kuo A."/>
            <person name="Labutti K."/>
            <person name="Pangilinan J."/>
            <person name="Lipzen A."/>
            <person name="Riley R."/>
            <person name="Andreopoulos W."/>
            <person name="He G."/>
            <person name="Johnson J."/>
            <person name="Barry K.W."/>
            <person name="Grigoriev I.V."/>
            <person name="Nagy L."/>
            <person name="Hibbett D."/>
            <person name="Henrissat B."/>
            <person name="Matheny P.B."/>
            <person name="Labbe J."/>
            <person name="Martin F."/>
        </authorList>
    </citation>
    <scope>NUCLEOTIDE SEQUENCE</scope>
    <source>
        <strain evidence="1">FP105234-sp</strain>
    </source>
</reference>
<accession>A0ACB8S964</accession>
<gene>
    <name evidence="1" type="ORF">FA95DRAFT_1454889</name>
</gene>
<comment type="caution">
    <text evidence="1">The sequence shown here is derived from an EMBL/GenBank/DDBJ whole genome shotgun (WGS) entry which is preliminary data.</text>
</comment>
<protein>
    <submittedName>
        <fullName evidence="1">Uncharacterized protein</fullName>
    </submittedName>
</protein>
<reference evidence="1" key="2">
    <citation type="journal article" date="2022" name="New Phytol.">
        <title>Evolutionary transition to the ectomycorrhizal habit in the genomes of a hyperdiverse lineage of mushroom-forming fungi.</title>
        <authorList>
            <person name="Looney B."/>
            <person name="Miyauchi S."/>
            <person name="Morin E."/>
            <person name="Drula E."/>
            <person name="Courty P.E."/>
            <person name="Kohler A."/>
            <person name="Kuo A."/>
            <person name="LaButti K."/>
            <person name="Pangilinan J."/>
            <person name="Lipzen A."/>
            <person name="Riley R."/>
            <person name="Andreopoulos W."/>
            <person name="He G."/>
            <person name="Johnson J."/>
            <person name="Nolan M."/>
            <person name="Tritt A."/>
            <person name="Barry K.W."/>
            <person name="Grigoriev I.V."/>
            <person name="Nagy L.G."/>
            <person name="Hibbett D."/>
            <person name="Henrissat B."/>
            <person name="Matheny P.B."/>
            <person name="Labbe J."/>
            <person name="Martin F.M."/>
        </authorList>
    </citation>
    <scope>NUCLEOTIDE SEQUENCE</scope>
    <source>
        <strain evidence="1">FP105234-sp</strain>
    </source>
</reference>
<evidence type="ECO:0000313" key="2">
    <source>
        <dbReference type="Proteomes" id="UP000814033"/>
    </source>
</evidence>
<name>A0ACB8S964_9AGAM</name>